<feature type="domain" description="Trigger factor ribosome-binding bacterial" evidence="12">
    <location>
        <begin position="3"/>
        <end position="146"/>
    </location>
</feature>
<keyword evidence="6 11" id="KW-0697">Rotamase</keyword>
<comment type="caution">
    <text evidence="14">The sequence shown here is derived from an EMBL/GenBank/DDBJ whole genome shotgun (WGS) entry which is preliminary data.</text>
</comment>
<evidence type="ECO:0000256" key="6">
    <source>
        <dbReference type="ARBA" id="ARBA00023110"/>
    </source>
</evidence>
<evidence type="ECO:0000256" key="5">
    <source>
        <dbReference type="ARBA" id="ARBA00022618"/>
    </source>
</evidence>
<dbReference type="InterPro" id="IPR008880">
    <property type="entry name" value="Trigger_fac_C"/>
</dbReference>
<dbReference type="GO" id="GO:0044183">
    <property type="term" value="F:protein folding chaperone"/>
    <property type="evidence" value="ECO:0007669"/>
    <property type="project" value="TreeGrafter"/>
</dbReference>
<dbReference type="PIRSF" id="PIRSF003095">
    <property type="entry name" value="Trigger_factor"/>
    <property type="match status" value="1"/>
</dbReference>
<dbReference type="EMBL" id="AVCH01000149">
    <property type="protein sequence ID" value="KFN48543.1"/>
    <property type="molecule type" value="Genomic_DNA"/>
</dbReference>
<organism evidence="14 15">
    <name type="scientific">Arenimonas malthae CC-JY-1</name>
    <dbReference type="NCBI Taxonomy" id="1384054"/>
    <lineage>
        <taxon>Bacteria</taxon>
        <taxon>Pseudomonadati</taxon>
        <taxon>Pseudomonadota</taxon>
        <taxon>Gammaproteobacteria</taxon>
        <taxon>Lysobacterales</taxon>
        <taxon>Lysobacteraceae</taxon>
        <taxon>Arenimonas</taxon>
    </lineage>
</organism>
<protein>
    <recommendedName>
        <fullName evidence="4 11">Trigger factor</fullName>
        <shortName evidence="11">TF</shortName>
        <ecNumber evidence="3 11">5.2.1.8</ecNumber>
    </recommendedName>
    <alternativeName>
        <fullName evidence="10 11">PPIase</fullName>
    </alternativeName>
</protein>
<evidence type="ECO:0000256" key="2">
    <source>
        <dbReference type="ARBA" id="ARBA00005464"/>
    </source>
</evidence>
<evidence type="ECO:0000256" key="9">
    <source>
        <dbReference type="ARBA" id="ARBA00023306"/>
    </source>
</evidence>
<dbReference type="InterPro" id="IPR036611">
    <property type="entry name" value="Trigger_fac_ribosome-bd_sf"/>
</dbReference>
<comment type="catalytic activity">
    <reaction evidence="1 11">
        <text>[protein]-peptidylproline (omega=180) = [protein]-peptidylproline (omega=0)</text>
        <dbReference type="Rhea" id="RHEA:16237"/>
        <dbReference type="Rhea" id="RHEA-COMP:10747"/>
        <dbReference type="Rhea" id="RHEA-COMP:10748"/>
        <dbReference type="ChEBI" id="CHEBI:83833"/>
        <dbReference type="ChEBI" id="CHEBI:83834"/>
        <dbReference type="EC" id="5.2.1.8"/>
    </reaction>
</comment>
<dbReference type="EC" id="5.2.1.8" evidence="3 11"/>
<dbReference type="PATRIC" id="fig|1384054.3.peg.1221"/>
<comment type="function">
    <text evidence="11">Involved in protein export. Acts as a chaperone by maintaining the newly synthesized protein in an open conformation. Functions as a peptidyl-prolyl cis-trans isomerase.</text>
</comment>
<dbReference type="GO" id="GO:0043022">
    <property type="term" value="F:ribosome binding"/>
    <property type="evidence" value="ECO:0007669"/>
    <property type="project" value="TreeGrafter"/>
</dbReference>
<keyword evidence="11" id="KW-0963">Cytoplasm</keyword>
<evidence type="ECO:0000256" key="7">
    <source>
        <dbReference type="ARBA" id="ARBA00023186"/>
    </source>
</evidence>
<dbReference type="Gene3D" id="1.10.3120.10">
    <property type="entry name" value="Trigger factor, C-terminal domain"/>
    <property type="match status" value="1"/>
</dbReference>
<sequence length="435" mass="47853">MNMQVSLENTANLERRLTVSLPAERLEGVVGNRLRELASTANIKGFRKGKVPTKVIEQRFGAQVRNEAYGELIRESLGEAIRQQNLQVAGNPEVKAEPAGDAGEIRYTATFEVVPEFGTIDPAKLEIVRTTSSIEESDIDAMIETLRQQRRSWEPVERAAEAGDLVQVETFAVTAEARVPAEGVERGATVIGSNVMYPELEARLAGMKAGDEVEVEVTFPDTWRVADLAGKSAKVTLKAAKVSAPKLPELDEAFVKSFGIKGGKLEQFRKEVRANLERELKGNLMQRLRAEVASKLVAAYAGVELPPRLIEAEARNMAAAAMQQARQQGQPNAKFEAAQFMDAARNRVAAGLLVGEVARQNNLKLDNKRVTETLQLIASTYEDPGQVVELYRNDPNLMSSLRNRVMEEQVIDWIAERANATEQAVGFSELMRPAA</sequence>
<dbReference type="InterPro" id="IPR027304">
    <property type="entry name" value="Trigger_fact/SurA_dom_sf"/>
</dbReference>
<dbReference type="Proteomes" id="UP000029392">
    <property type="component" value="Unassembled WGS sequence"/>
</dbReference>
<dbReference type="SUPFAM" id="SSF109998">
    <property type="entry name" value="Triger factor/SurA peptide-binding domain-like"/>
    <property type="match status" value="1"/>
</dbReference>
<dbReference type="InterPro" id="IPR046357">
    <property type="entry name" value="PPIase_dom_sf"/>
</dbReference>
<dbReference type="InterPro" id="IPR005215">
    <property type="entry name" value="Trig_fac"/>
</dbReference>
<comment type="domain">
    <text evidence="11">Consists of 3 domains; the N-terminus binds the ribosome, the middle domain has PPIase activity, while the C-terminus has intrinsic chaperone activity on its own.</text>
</comment>
<keyword evidence="5 11" id="KW-0132">Cell division</keyword>
<dbReference type="NCBIfam" id="TIGR00115">
    <property type="entry name" value="tig"/>
    <property type="match status" value="1"/>
</dbReference>
<dbReference type="Gene3D" id="3.30.70.1050">
    <property type="entry name" value="Trigger factor ribosome-binding domain"/>
    <property type="match status" value="1"/>
</dbReference>
<evidence type="ECO:0000256" key="10">
    <source>
        <dbReference type="ARBA" id="ARBA00029986"/>
    </source>
</evidence>
<dbReference type="SUPFAM" id="SSF102735">
    <property type="entry name" value="Trigger factor ribosome-binding domain"/>
    <property type="match status" value="1"/>
</dbReference>
<keyword evidence="15" id="KW-1185">Reference proteome</keyword>
<evidence type="ECO:0000313" key="14">
    <source>
        <dbReference type="EMBL" id="KFN48543.1"/>
    </source>
</evidence>
<dbReference type="Pfam" id="PF05697">
    <property type="entry name" value="Trigger_N"/>
    <property type="match status" value="1"/>
</dbReference>
<proteinExistence type="inferred from homology"/>
<comment type="subcellular location">
    <subcellularLocation>
        <location evidence="11">Cytoplasm</location>
    </subcellularLocation>
    <text evidence="11">About half TF is bound to the ribosome near the polypeptide exit tunnel while the other half is free in the cytoplasm.</text>
</comment>
<dbReference type="Pfam" id="PF05698">
    <property type="entry name" value="Trigger_C"/>
    <property type="match status" value="1"/>
</dbReference>
<keyword evidence="8 11" id="KW-0413">Isomerase</keyword>
<dbReference type="PANTHER" id="PTHR30560">
    <property type="entry name" value="TRIGGER FACTOR CHAPERONE AND PEPTIDYL-PROLYL CIS/TRANS ISOMERASE"/>
    <property type="match status" value="1"/>
</dbReference>
<dbReference type="InterPro" id="IPR008881">
    <property type="entry name" value="Trigger_fac_ribosome-bd_bac"/>
</dbReference>
<evidence type="ECO:0000256" key="4">
    <source>
        <dbReference type="ARBA" id="ARBA00016902"/>
    </source>
</evidence>
<dbReference type="GO" id="GO:0015031">
    <property type="term" value="P:protein transport"/>
    <property type="evidence" value="ECO:0007669"/>
    <property type="project" value="UniProtKB-UniRule"/>
</dbReference>
<evidence type="ECO:0000256" key="8">
    <source>
        <dbReference type="ARBA" id="ARBA00023235"/>
    </source>
</evidence>
<keyword evidence="7 11" id="KW-0143">Chaperone</keyword>
<comment type="similarity">
    <text evidence="2 11">Belongs to the FKBP-type PPIase family. Tig subfamily.</text>
</comment>
<dbReference type="AlphaFoldDB" id="A0A091B7D3"/>
<name>A0A091B7D3_9GAMM</name>
<dbReference type="GO" id="GO:0005737">
    <property type="term" value="C:cytoplasm"/>
    <property type="evidence" value="ECO:0007669"/>
    <property type="project" value="UniProtKB-SubCell"/>
</dbReference>
<dbReference type="SUPFAM" id="SSF54534">
    <property type="entry name" value="FKBP-like"/>
    <property type="match status" value="1"/>
</dbReference>
<keyword evidence="9 11" id="KW-0131">Cell cycle</keyword>
<gene>
    <name evidence="11" type="primary">tig</name>
    <name evidence="14" type="ORF">N790_06225</name>
</gene>
<feature type="domain" description="Trigger factor C-terminal" evidence="13">
    <location>
        <begin position="265"/>
        <end position="416"/>
    </location>
</feature>
<dbReference type="PANTHER" id="PTHR30560:SF3">
    <property type="entry name" value="TRIGGER FACTOR-LIKE PROTEIN TIG, CHLOROPLASTIC"/>
    <property type="match status" value="1"/>
</dbReference>
<dbReference type="GO" id="GO:0051083">
    <property type="term" value="P:'de novo' cotranslational protein folding"/>
    <property type="evidence" value="ECO:0007669"/>
    <property type="project" value="TreeGrafter"/>
</dbReference>
<evidence type="ECO:0000259" key="13">
    <source>
        <dbReference type="Pfam" id="PF05698"/>
    </source>
</evidence>
<evidence type="ECO:0000313" key="15">
    <source>
        <dbReference type="Proteomes" id="UP000029392"/>
    </source>
</evidence>
<dbReference type="HAMAP" id="MF_00303">
    <property type="entry name" value="Trigger_factor_Tig"/>
    <property type="match status" value="1"/>
</dbReference>
<reference evidence="14 15" key="1">
    <citation type="submission" date="2013-09" db="EMBL/GenBank/DDBJ databases">
        <title>Genome sequencing of Arenimonas malthae.</title>
        <authorList>
            <person name="Chen F."/>
            <person name="Wang G."/>
        </authorList>
    </citation>
    <scope>NUCLEOTIDE SEQUENCE [LARGE SCALE GENOMIC DNA]</scope>
    <source>
        <strain evidence="14 15">CC-JY-1</strain>
    </source>
</reference>
<dbReference type="InterPro" id="IPR037041">
    <property type="entry name" value="Trigger_fac_C_sf"/>
</dbReference>
<dbReference type="Gene3D" id="3.10.50.40">
    <property type="match status" value="1"/>
</dbReference>
<dbReference type="GO" id="GO:0043335">
    <property type="term" value="P:protein unfolding"/>
    <property type="evidence" value="ECO:0007669"/>
    <property type="project" value="TreeGrafter"/>
</dbReference>
<dbReference type="STRING" id="1384054.N790_06225"/>
<dbReference type="GO" id="GO:0051301">
    <property type="term" value="P:cell division"/>
    <property type="evidence" value="ECO:0007669"/>
    <property type="project" value="UniProtKB-KW"/>
</dbReference>
<evidence type="ECO:0000256" key="3">
    <source>
        <dbReference type="ARBA" id="ARBA00013194"/>
    </source>
</evidence>
<accession>A0A091B7D3</accession>
<evidence type="ECO:0000256" key="11">
    <source>
        <dbReference type="HAMAP-Rule" id="MF_00303"/>
    </source>
</evidence>
<evidence type="ECO:0000259" key="12">
    <source>
        <dbReference type="Pfam" id="PF05697"/>
    </source>
</evidence>
<dbReference type="GO" id="GO:0003755">
    <property type="term" value="F:peptidyl-prolyl cis-trans isomerase activity"/>
    <property type="evidence" value="ECO:0007669"/>
    <property type="project" value="UniProtKB-UniRule"/>
</dbReference>
<dbReference type="eggNOG" id="COG0544">
    <property type="taxonomic scope" value="Bacteria"/>
</dbReference>
<evidence type="ECO:0000256" key="1">
    <source>
        <dbReference type="ARBA" id="ARBA00000971"/>
    </source>
</evidence>